<evidence type="ECO:0000256" key="8">
    <source>
        <dbReference type="HAMAP-Rule" id="MF_00423"/>
    </source>
</evidence>
<dbReference type="PANTHER" id="PTHR32328:SF0">
    <property type="entry name" value="L-SERYL-TRNA(SEC) SELENIUM TRANSFERASE"/>
    <property type="match status" value="1"/>
</dbReference>
<evidence type="ECO:0000313" key="10">
    <source>
        <dbReference type="Proteomes" id="UP001058120"/>
    </source>
</evidence>
<dbReference type="Gene3D" id="3.40.640.10">
    <property type="entry name" value="Type I PLP-dependent aspartate aminotransferase-like (Major domain)"/>
    <property type="match status" value="1"/>
</dbReference>
<keyword evidence="6 8" id="KW-0711">Selenium</keyword>
<protein>
    <recommendedName>
        <fullName evidence="8">L-seryl-tRNA(Sec) selenium transferase</fullName>
        <ecNumber evidence="8">2.9.1.1</ecNumber>
    </recommendedName>
    <alternativeName>
        <fullName evidence="8">Selenocysteine synthase</fullName>
        <shortName evidence="8">Sec synthase</shortName>
    </alternativeName>
    <alternativeName>
        <fullName evidence="8">Selenocysteinyl-tRNA(Sec) synthase</fullName>
    </alternativeName>
</protein>
<evidence type="ECO:0000256" key="6">
    <source>
        <dbReference type="ARBA" id="ARBA00023266"/>
    </source>
</evidence>
<reference evidence="9" key="1">
    <citation type="submission" date="2020-12" db="EMBL/GenBank/DDBJ databases">
        <title>Taurinivorans muris gen. nov., sp. nov., fundamental and realized metabolic niche of a ubiquitous sulfidogenic bacterium in the murine intestine.</title>
        <authorList>
            <person name="Ye H."/>
            <person name="Hanson B.T."/>
            <person name="Loy A."/>
        </authorList>
    </citation>
    <scope>NUCLEOTIDE SEQUENCE</scope>
    <source>
        <strain evidence="9">LT0009</strain>
    </source>
</reference>
<dbReference type="EC" id="2.9.1.1" evidence="8"/>
<dbReference type="PANTHER" id="PTHR32328">
    <property type="entry name" value="L-SERYL-TRNA(SEC) SELENIUM TRANSFERASE"/>
    <property type="match status" value="1"/>
</dbReference>
<accession>A0ABY5Y289</accession>
<comment type="similarity">
    <text evidence="7 8">Belongs to the SelA family.</text>
</comment>
<comment type="catalytic activity">
    <reaction evidence="8">
        <text>L-seryl-tRNA(Sec) + selenophosphate + H(+) = L-selenocysteinyl-tRNA(Sec) + phosphate</text>
        <dbReference type="Rhea" id="RHEA:22728"/>
        <dbReference type="Rhea" id="RHEA-COMP:9742"/>
        <dbReference type="Rhea" id="RHEA-COMP:9743"/>
        <dbReference type="ChEBI" id="CHEBI:15378"/>
        <dbReference type="ChEBI" id="CHEBI:16144"/>
        <dbReference type="ChEBI" id="CHEBI:43474"/>
        <dbReference type="ChEBI" id="CHEBI:78533"/>
        <dbReference type="ChEBI" id="CHEBI:78573"/>
        <dbReference type="EC" id="2.9.1.1"/>
    </reaction>
</comment>
<evidence type="ECO:0000256" key="5">
    <source>
        <dbReference type="ARBA" id="ARBA00022917"/>
    </source>
</evidence>
<dbReference type="InterPro" id="IPR004534">
    <property type="entry name" value="SelA_trans"/>
</dbReference>
<comment type="cofactor">
    <cofactor evidence="1 8">
        <name>pyridoxal 5'-phosphate</name>
        <dbReference type="ChEBI" id="CHEBI:597326"/>
    </cofactor>
</comment>
<evidence type="ECO:0000256" key="1">
    <source>
        <dbReference type="ARBA" id="ARBA00001933"/>
    </source>
</evidence>
<gene>
    <name evidence="8" type="primary">selA</name>
    <name evidence="9" type="ORF">JBF11_03010</name>
</gene>
<dbReference type="NCBIfam" id="TIGR00474">
    <property type="entry name" value="selA"/>
    <property type="match status" value="1"/>
</dbReference>
<keyword evidence="2 8" id="KW-0963">Cytoplasm</keyword>
<dbReference type="GO" id="GO:0004125">
    <property type="term" value="F:L-seryl-tRNA(Sec) selenium transferase activity"/>
    <property type="evidence" value="ECO:0007669"/>
    <property type="project" value="UniProtKB-EC"/>
</dbReference>
<evidence type="ECO:0000256" key="2">
    <source>
        <dbReference type="ARBA" id="ARBA00022490"/>
    </source>
</evidence>
<evidence type="ECO:0000313" key="9">
    <source>
        <dbReference type="EMBL" id="UWX06299.1"/>
    </source>
</evidence>
<evidence type="ECO:0000256" key="4">
    <source>
        <dbReference type="ARBA" id="ARBA00022898"/>
    </source>
</evidence>
<comment type="pathway">
    <text evidence="8">Aminoacyl-tRNA biosynthesis; selenocysteinyl-tRNA(Sec) biosynthesis; selenocysteinyl-tRNA(Sec) from L-seryl-tRNA(Sec) (bacterial route): step 1/1.</text>
</comment>
<dbReference type="InterPro" id="IPR015421">
    <property type="entry name" value="PyrdxlP-dep_Trfase_major"/>
</dbReference>
<dbReference type="InterPro" id="IPR018319">
    <property type="entry name" value="SelA-like"/>
</dbReference>
<sequence length="463" mass="51242">MSNLYRLLPSVDICLRQFRDTMYPHALLCDAVNAFLSEKRGQIKDNLIKAEDLKEEKLFSALKEYVCYALSPRVKKVINASGVVIHTNLGRSVLAKEALDAVNLAASGYCNLEFDLEKGERGSRHTLVEKDICKLTGAEAALVVNNNASAVYLVLNSLCFGGEVIVSRGELVEIGGSFRIPEVMKQSGTALHEVGTTNKTHLKDYQDAFSENTKAVLKVHTSNYRIIGFQADVPNHELAEFAHSRNIPLIHDLGSGSLIDLSAFGLRNEPTVKGIVASGIDIVTFSGDKVLGGPQAGIIAGKKEYIDRIKKNQMLRALRCDKLTLSALSATLRLYYDEKLAFEKIPTLNALTASKDILKKKAKRLHNMLKGIMPKEKVKLTVEENISRVGGGAFPETDLPTYAVCVEFLEKNSAFSAKAWKERFLKTDPPIVGRVERDKFLFDVRTIANEEFILIRNCILSIL</sequence>
<comment type="subcellular location">
    <subcellularLocation>
        <location evidence="8">Cytoplasm</location>
    </subcellularLocation>
</comment>
<keyword evidence="10" id="KW-1185">Reference proteome</keyword>
<dbReference type="Pfam" id="PF03841">
    <property type="entry name" value="SelA"/>
    <property type="match status" value="1"/>
</dbReference>
<organism evidence="9 10">
    <name type="scientific">Taurinivorans muris</name>
    <dbReference type="NCBI Taxonomy" id="2787751"/>
    <lineage>
        <taxon>Bacteria</taxon>
        <taxon>Pseudomonadati</taxon>
        <taxon>Thermodesulfobacteriota</taxon>
        <taxon>Desulfovibrionia</taxon>
        <taxon>Desulfovibrionales</taxon>
        <taxon>Desulfovibrionaceae</taxon>
        <taxon>Taurinivorans</taxon>
    </lineage>
</organism>
<feature type="modified residue" description="N6-(pyridoxal phosphate)lysine" evidence="8">
    <location>
        <position position="289"/>
    </location>
</feature>
<dbReference type="SUPFAM" id="SSF53383">
    <property type="entry name" value="PLP-dependent transferases"/>
    <property type="match status" value="1"/>
</dbReference>
<dbReference type="HAMAP" id="MF_00423">
    <property type="entry name" value="SelA"/>
    <property type="match status" value="1"/>
</dbReference>
<dbReference type="Proteomes" id="UP001058120">
    <property type="component" value="Chromosome"/>
</dbReference>
<keyword evidence="5 8" id="KW-0648">Protein biosynthesis</keyword>
<dbReference type="EMBL" id="CP065938">
    <property type="protein sequence ID" value="UWX06299.1"/>
    <property type="molecule type" value="Genomic_DNA"/>
</dbReference>
<dbReference type="RefSeq" id="WP_334315902.1">
    <property type="nucleotide sequence ID" value="NZ_CP065938.1"/>
</dbReference>
<comment type="function">
    <text evidence="8">Converts seryl-tRNA(Sec) to selenocysteinyl-tRNA(Sec) required for selenoprotein biosynthesis.</text>
</comment>
<name>A0ABY5Y289_9BACT</name>
<dbReference type="Gene3D" id="3.90.1150.180">
    <property type="match status" value="1"/>
</dbReference>
<dbReference type="InterPro" id="IPR015424">
    <property type="entry name" value="PyrdxlP-dep_Trfase"/>
</dbReference>
<evidence type="ECO:0000256" key="7">
    <source>
        <dbReference type="ARBA" id="ARBA00044507"/>
    </source>
</evidence>
<evidence type="ECO:0000256" key="3">
    <source>
        <dbReference type="ARBA" id="ARBA00022679"/>
    </source>
</evidence>
<keyword evidence="4 8" id="KW-0663">Pyridoxal phosphate</keyword>
<keyword evidence="3 8" id="KW-0808">Transferase</keyword>
<proteinExistence type="inferred from homology"/>